<evidence type="ECO:0000313" key="2">
    <source>
        <dbReference type="EMBL" id="PWF27159.1"/>
    </source>
</evidence>
<evidence type="ECO:0000256" key="1">
    <source>
        <dbReference type="SAM" id="SignalP"/>
    </source>
</evidence>
<organism evidence="2 3">
    <name type="scientific">Ancrocorticia populi</name>
    <dbReference type="NCBI Taxonomy" id="2175228"/>
    <lineage>
        <taxon>Bacteria</taxon>
        <taxon>Bacillati</taxon>
        <taxon>Actinomycetota</taxon>
        <taxon>Actinomycetes</taxon>
        <taxon>Actinomycetales</taxon>
        <taxon>Actinomycetaceae</taxon>
        <taxon>Ancrocorticia</taxon>
    </lineage>
</organism>
<feature type="signal peptide" evidence="1">
    <location>
        <begin position="1"/>
        <end position="21"/>
    </location>
</feature>
<dbReference type="Gene3D" id="2.60.40.3700">
    <property type="match status" value="1"/>
</dbReference>
<comment type="caution">
    <text evidence="2">The sequence shown here is derived from an EMBL/GenBank/DDBJ whole genome shotgun (WGS) entry which is preliminary data.</text>
</comment>
<dbReference type="Pfam" id="PF21172">
    <property type="entry name" value="CueP"/>
    <property type="match status" value="1"/>
</dbReference>
<dbReference type="PROSITE" id="PS51257">
    <property type="entry name" value="PROKAR_LIPOPROTEIN"/>
    <property type="match status" value="1"/>
</dbReference>
<protein>
    <recommendedName>
        <fullName evidence="4">CueP family metal-binding protein</fullName>
    </recommendedName>
</protein>
<dbReference type="AlphaFoldDB" id="A0A2V1KCQ2"/>
<name>A0A2V1KCQ2_9ACTO</name>
<dbReference type="Proteomes" id="UP000245283">
    <property type="component" value="Unassembled WGS sequence"/>
</dbReference>
<evidence type="ECO:0008006" key="4">
    <source>
        <dbReference type="Google" id="ProtNLM"/>
    </source>
</evidence>
<gene>
    <name evidence="2" type="ORF">DD236_01800</name>
</gene>
<dbReference type="NCBIfam" id="NF038094">
    <property type="entry name" value="CueP_fam"/>
    <property type="match status" value="1"/>
</dbReference>
<keyword evidence="3" id="KW-1185">Reference proteome</keyword>
<dbReference type="RefSeq" id="WP_109092659.1">
    <property type="nucleotide sequence ID" value="NZ_QETB01000001.1"/>
</dbReference>
<evidence type="ECO:0000313" key="3">
    <source>
        <dbReference type="Proteomes" id="UP000245283"/>
    </source>
</evidence>
<dbReference type="InterPro" id="IPR047808">
    <property type="entry name" value="CueP-like"/>
</dbReference>
<accession>A0A2V1KCQ2</accession>
<proteinExistence type="predicted"/>
<keyword evidence="1" id="KW-0732">Signal</keyword>
<dbReference type="EMBL" id="QETB01000001">
    <property type="protein sequence ID" value="PWF27159.1"/>
    <property type="molecule type" value="Genomic_DNA"/>
</dbReference>
<reference evidence="3" key="1">
    <citation type="submission" date="2018-05" db="EMBL/GenBank/DDBJ databases">
        <authorList>
            <person name="Li Y."/>
        </authorList>
    </citation>
    <scope>NUCLEOTIDE SEQUENCE [LARGE SCALE GENOMIC DNA]</scope>
    <source>
        <strain evidence="3">sk1b4</strain>
    </source>
</reference>
<feature type="chain" id="PRO_5039625656" description="CueP family metal-binding protein" evidence="1">
    <location>
        <begin position="22"/>
        <end position="200"/>
    </location>
</feature>
<dbReference type="OrthoDB" id="73040at2"/>
<sequence length="200" mass="21350">MKIRKATSLGTALLVAALGLAGCSSSEEETSTPAPTTNELTEVLASHGLEDLDAAEIVDALDQAPVAERPEDLLASVRPSEVVFTTASGEETPMALPEDQFYLSFAPYVDQTHDCYFHSLTTCMGELSNEEFDVQIVDADTGETIVDETLSSFDNGFVGVWLPKGIEAELNVEHEGKSGSVDISTIEDDDATCLTTLQLS</sequence>